<sequence length="482" mass="54214">MAEFRPILVTMRKLATQIGICILLSTLAFAQTAKQARQGPVPRNVLLIAVDDLDNHLGCYGDPMVQSPNIDRLARRGVRFDRAYCQFPLCSPSRTALLTGLRPDSSRVYDLQTHFRTTVPNVVTLPQHFKNKGYFVARVGKLYHYGVPRDIGTSGLDDPLSWTTVRNPKGRDKVEENLITNLTPKRSLGSSLSYLAADGTDEEQTDGMVATEAVRLLERTKDDPFFLAVGFFRPHCPYVAPKKYFDLYPQNKLPLPAHSPGDTTQYSREAFWTYPFNWGLNEDQRREAIQAYYASVSFMDAQVGRVLDALDRLGLAENTIVVFWSDHGYLLSEHGQWMKQSLFEESARVPMIVAVPGAEGNGGASPRTVELQDIYPTITDWCQVGTPAHVAGNSLLPLLSNPKSAWDHPAITQTDRKSGMGRSIRTERWRYSVWENGQGAEELYDHDRDPYELKNLAKESGFDEVKRELRSRLLGSTAKVTK</sequence>
<name>A0A8J3G720_9BACT</name>
<feature type="signal peptide" evidence="7">
    <location>
        <begin position="1"/>
        <end position="30"/>
    </location>
</feature>
<keyword evidence="5" id="KW-0378">Hydrolase</keyword>
<dbReference type="InterPro" id="IPR024607">
    <property type="entry name" value="Sulfatase_CS"/>
</dbReference>
<dbReference type="PROSITE" id="PS00523">
    <property type="entry name" value="SULFATASE_1"/>
    <property type="match status" value="1"/>
</dbReference>
<dbReference type="Pfam" id="PF00884">
    <property type="entry name" value="Sulfatase"/>
    <property type="match status" value="1"/>
</dbReference>
<feature type="chain" id="PRO_5035294314" evidence="7">
    <location>
        <begin position="31"/>
        <end position="482"/>
    </location>
</feature>
<evidence type="ECO:0000313" key="10">
    <source>
        <dbReference type="Proteomes" id="UP000598271"/>
    </source>
</evidence>
<dbReference type="AlphaFoldDB" id="A0A8J3G720"/>
<keyword evidence="6" id="KW-0106">Calcium</keyword>
<evidence type="ECO:0000256" key="3">
    <source>
        <dbReference type="ARBA" id="ARBA00022723"/>
    </source>
</evidence>
<keyword evidence="10" id="KW-1185">Reference proteome</keyword>
<evidence type="ECO:0000256" key="4">
    <source>
        <dbReference type="ARBA" id="ARBA00022729"/>
    </source>
</evidence>
<evidence type="ECO:0000259" key="8">
    <source>
        <dbReference type="Pfam" id="PF00884"/>
    </source>
</evidence>
<dbReference type="GO" id="GO:0005737">
    <property type="term" value="C:cytoplasm"/>
    <property type="evidence" value="ECO:0007669"/>
    <property type="project" value="TreeGrafter"/>
</dbReference>
<dbReference type="Gene3D" id="3.40.720.10">
    <property type="entry name" value="Alkaline Phosphatase, subunit A"/>
    <property type="match status" value="1"/>
</dbReference>
<dbReference type="EMBL" id="BMXF01000001">
    <property type="protein sequence ID" value="GHB52664.1"/>
    <property type="molecule type" value="Genomic_DNA"/>
</dbReference>
<accession>A0A8J3G720</accession>
<reference evidence="9 10" key="1">
    <citation type="journal article" date="2014" name="Int. J. Syst. Evol. Microbiol.">
        <title>Complete genome sequence of Corynebacterium casei LMG S-19264T (=DSM 44701T), isolated from a smear-ripened cheese.</title>
        <authorList>
            <consortium name="US DOE Joint Genome Institute (JGI-PGF)"/>
            <person name="Walter F."/>
            <person name="Albersmeier A."/>
            <person name="Kalinowski J."/>
            <person name="Ruckert C."/>
        </authorList>
    </citation>
    <scope>NUCLEOTIDE SEQUENCE [LARGE SCALE GENOMIC DNA]</scope>
    <source>
        <strain evidence="9 10">KCTC 12866</strain>
    </source>
</reference>
<evidence type="ECO:0000256" key="7">
    <source>
        <dbReference type="SAM" id="SignalP"/>
    </source>
</evidence>
<evidence type="ECO:0000256" key="2">
    <source>
        <dbReference type="ARBA" id="ARBA00008779"/>
    </source>
</evidence>
<keyword evidence="4 7" id="KW-0732">Signal</keyword>
<dbReference type="GO" id="GO:0046872">
    <property type="term" value="F:metal ion binding"/>
    <property type="evidence" value="ECO:0007669"/>
    <property type="project" value="UniProtKB-KW"/>
</dbReference>
<evidence type="ECO:0000313" key="9">
    <source>
        <dbReference type="EMBL" id="GHB52664.1"/>
    </source>
</evidence>
<keyword evidence="3" id="KW-0479">Metal-binding</keyword>
<dbReference type="SUPFAM" id="SSF53649">
    <property type="entry name" value="Alkaline phosphatase-like"/>
    <property type="match status" value="1"/>
</dbReference>
<dbReference type="Proteomes" id="UP000598271">
    <property type="component" value="Unassembled WGS sequence"/>
</dbReference>
<dbReference type="PANTHER" id="PTHR45953:SF1">
    <property type="entry name" value="IDURONATE 2-SULFATASE"/>
    <property type="match status" value="1"/>
</dbReference>
<evidence type="ECO:0000256" key="1">
    <source>
        <dbReference type="ARBA" id="ARBA00001913"/>
    </source>
</evidence>
<dbReference type="InterPro" id="IPR017850">
    <property type="entry name" value="Alkaline_phosphatase_core_sf"/>
</dbReference>
<dbReference type="PANTHER" id="PTHR45953">
    <property type="entry name" value="IDURONATE 2-SULFATASE"/>
    <property type="match status" value="1"/>
</dbReference>
<evidence type="ECO:0000256" key="6">
    <source>
        <dbReference type="ARBA" id="ARBA00022837"/>
    </source>
</evidence>
<gene>
    <name evidence="9" type="ORF">GCM10007390_01670</name>
</gene>
<dbReference type="CDD" id="cd16030">
    <property type="entry name" value="iduronate-2-sulfatase"/>
    <property type="match status" value="1"/>
</dbReference>
<dbReference type="InterPro" id="IPR035874">
    <property type="entry name" value="IDS"/>
</dbReference>
<organism evidence="9 10">
    <name type="scientific">Persicitalea jodogahamensis</name>
    <dbReference type="NCBI Taxonomy" id="402147"/>
    <lineage>
        <taxon>Bacteria</taxon>
        <taxon>Pseudomonadati</taxon>
        <taxon>Bacteroidota</taxon>
        <taxon>Cytophagia</taxon>
        <taxon>Cytophagales</taxon>
        <taxon>Spirosomataceae</taxon>
        <taxon>Persicitalea</taxon>
    </lineage>
</organism>
<comment type="similarity">
    <text evidence="2">Belongs to the sulfatase family.</text>
</comment>
<proteinExistence type="inferred from homology"/>
<comment type="cofactor">
    <cofactor evidence="1">
        <name>Ca(2+)</name>
        <dbReference type="ChEBI" id="CHEBI:29108"/>
    </cofactor>
</comment>
<dbReference type="InterPro" id="IPR000917">
    <property type="entry name" value="Sulfatase_N"/>
</dbReference>
<protein>
    <submittedName>
        <fullName evidence="9">Iduronate-2-sulfatase</fullName>
    </submittedName>
</protein>
<feature type="domain" description="Sulfatase N-terminal" evidence="8">
    <location>
        <begin position="43"/>
        <end position="382"/>
    </location>
</feature>
<evidence type="ECO:0000256" key="5">
    <source>
        <dbReference type="ARBA" id="ARBA00022801"/>
    </source>
</evidence>
<comment type="caution">
    <text evidence="9">The sequence shown here is derived from an EMBL/GenBank/DDBJ whole genome shotgun (WGS) entry which is preliminary data.</text>
</comment>
<dbReference type="GO" id="GO:0004423">
    <property type="term" value="F:iduronate-2-sulfatase activity"/>
    <property type="evidence" value="ECO:0007669"/>
    <property type="project" value="InterPro"/>
</dbReference>